<evidence type="ECO:0000256" key="5">
    <source>
        <dbReference type="SAM" id="Phobius"/>
    </source>
</evidence>
<organism evidence="6 7">
    <name type="scientific">Rhamnella rubrinervis</name>
    <dbReference type="NCBI Taxonomy" id="2594499"/>
    <lineage>
        <taxon>Eukaryota</taxon>
        <taxon>Viridiplantae</taxon>
        <taxon>Streptophyta</taxon>
        <taxon>Embryophyta</taxon>
        <taxon>Tracheophyta</taxon>
        <taxon>Spermatophyta</taxon>
        <taxon>Magnoliopsida</taxon>
        <taxon>eudicotyledons</taxon>
        <taxon>Gunneridae</taxon>
        <taxon>Pentapetalae</taxon>
        <taxon>rosids</taxon>
        <taxon>fabids</taxon>
        <taxon>Rosales</taxon>
        <taxon>Rhamnaceae</taxon>
        <taxon>rhamnoid group</taxon>
        <taxon>Rhamneae</taxon>
        <taxon>Rhamnella</taxon>
    </lineage>
</organism>
<feature type="compositionally biased region" description="Acidic residues" evidence="4">
    <location>
        <begin position="381"/>
        <end position="391"/>
    </location>
</feature>
<dbReference type="GO" id="GO:0005840">
    <property type="term" value="C:ribosome"/>
    <property type="evidence" value="ECO:0007669"/>
    <property type="project" value="UniProtKB-KW"/>
</dbReference>
<accession>A0A8K0MGG6</accession>
<keyword evidence="3" id="KW-0687">Ribonucleoprotein</keyword>
<dbReference type="EMBL" id="VOIH02000006">
    <property type="protein sequence ID" value="KAF3444788.1"/>
    <property type="molecule type" value="Genomic_DNA"/>
</dbReference>
<keyword evidence="2" id="KW-0689">Ribosomal protein</keyword>
<proteinExistence type="inferred from homology"/>
<dbReference type="GO" id="GO:0006412">
    <property type="term" value="P:translation"/>
    <property type="evidence" value="ECO:0007669"/>
    <property type="project" value="InterPro"/>
</dbReference>
<reference evidence="6" key="1">
    <citation type="submission" date="2020-03" db="EMBL/GenBank/DDBJ databases">
        <title>A high-quality chromosome-level genome assembly of a woody plant with both climbing and erect habits, Rhamnella rubrinervis.</title>
        <authorList>
            <person name="Lu Z."/>
            <person name="Yang Y."/>
            <person name="Zhu X."/>
            <person name="Sun Y."/>
        </authorList>
    </citation>
    <scope>NUCLEOTIDE SEQUENCE</scope>
    <source>
        <strain evidence="6">BYM</strain>
        <tissue evidence="6">Leaf</tissue>
    </source>
</reference>
<evidence type="ECO:0000256" key="4">
    <source>
        <dbReference type="SAM" id="MobiDB-lite"/>
    </source>
</evidence>
<keyword evidence="7" id="KW-1185">Reference proteome</keyword>
<keyword evidence="5" id="KW-0472">Membrane</keyword>
<keyword evidence="5" id="KW-0812">Transmembrane</keyword>
<dbReference type="InterPro" id="IPR008195">
    <property type="entry name" value="Ribosomal_eL34"/>
</dbReference>
<name>A0A8K0MGG6_9ROSA</name>
<dbReference type="PRINTS" id="PR01250">
    <property type="entry name" value="RIBOSOMALL34"/>
</dbReference>
<dbReference type="Gene3D" id="6.20.370.70">
    <property type="match status" value="1"/>
</dbReference>
<evidence type="ECO:0000256" key="2">
    <source>
        <dbReference type="ARBA" id="ARBA00022980"/>
    </source>
</evidence>
<dbReference type="GO" id="GO:1990904">
    <property type="term" value="C:ribonucleoprotein complex"/>
    <property type="evidence" value="ECO:0007669"/>
    <property type="project" value="UniProtKB-KW"/>
</dbReference>
<gene>
    <name evidence="6" type="ORF">FNV43_RR14481</name>
</gene>
<dbReference type="GO" id="GO:0003735">
    <property type="term" value="F:structural constituent of ribosome"/>
    <property type="evidence" value="ECO:0007669"/>
    <property type="project" value="InterPro"/>
</dbReference>
<evidence type="ECO:0000313" key="7">
    <source>
        <dbReference type="Proteomes" id="UP000796880"/>
    </source>
</evidence>
<feature type="compositionally biased region" description="Acidic residues" evidence="4">
    <location>
        <begin position="360"/>
        <end position="372"/>
    </location>
</feature>
<dbReference type="InterPro" id="IPR038562">
    <property type="entry name" value="Ribosomal_eL34_C_sf"/>
</dbReference>
<dbReference type="Gene3D" id="6.20.340.10">
    <property type="match status" value="1"/>
</dbReference>
<feature type="transmembrane region" description="Helical" evidence="5">
    <location>
        <begin position="29"/>
        <end position="51"/>
    </location>
</feature>
<dbReference type="PROSITE" id="PS01145">
    <property type="entry name" value="RIBOSOMAL_L34E"/>
    <property type="match status" value="1"/>
</dbReference>
<feature type="compositionally biased region" description="Polar residues" evidence="4">
    <location>
        <begin position="424"/>
        <end position="435"/>
    </location>
</feature>
<dbReference type="InterPro" id="IPR018065">
    <property type="entry name" value="Ribosomal_eL34_CS"/>
</dbReference>
<feature type="compositionally biased region" description="Polar residues" evidence="4">
    <location>
        <begin position="99"/>
        <end position="110"/>
    </location>
</feature>
<protein>
    <recommendedName>
        <fullName evidence="8">60S ribosomal protein L34</fullName>
    </recommendedName>
</protein>
<comment type="similarity">
    <text evidence="1">Belongs to the eukaryotic ribosomal protein eL34 family.</text>
</comment>
<dbReference type="AlphaFoldDB" id="A0A8K0MGG6"/>
<feature type="region of interest" description="Disordered" evidence="4">
    <location>
        <begin position="267"/>
        <end position="290"/>
    </location>
</feature>
<feature type="region of interest" description="Disordered" evidence="4">
    <location>
        <begin position="78"/>
        <end position="112"/>
    </location>
</feature>
<dbReference type="Pfam" id="PF07891">
    <property type="entry name" value="DUF1666"/>
    <property type="match status" value="1"/>
</dbReference>
<dbReference type="InterPro" id="IPR012870">
    <property type="entry name" value="DUF1666"/>
</dbReference>
<comment type="caution">
    <text evidence="6">The sequence shown here is derived from an EMBL/GenBank/DDBJ whole genome shotgun (WGS) entry which is preliminary data.</text>
</comment>
<dbReference type="PANTHER" id="PTHR46741">
    <property type="entry name" value="OS09G0413600 PROTEIN"/>
    <property type="match status" value="1"/>
</dbReference>
<dbReference type="OrthoDB" id="772197at2759"/>
<evidence type="ECO:0000256" key="1">
    <source>
        <dbReference type="ARBA" id="ARBA00009875"/>
    </source>
</evidence>
<evidence type="ECO:0000256" key="3">
    <source>
        <dbReference type="ARBA" id="ARBA00023274"/>
    </source>
</evidence>
<feature type="region of interest" description="Disordered" evidence="4">
    <location>
        <begin position="360"/>
        <end position="442"/>
    </location>
</feature>
<sequence length="983" mass="112943">MGAPEKFVLYTQFDFVNMVSVNGFFHSRMALFSCSFWVSFSFFLTLFKVLYKVFFRYIYDDGSKLKNSSCSNILSRESNQIDSSPIESEGPPKEPSSEIFSTEASENNGFNGKEKSSSDFVFKFQFPTYEEFSKSHKRNEDFGILGTASPTSNGECGFLSVNKFSHLNDEPEVTVCGNKYEFVSGQSVSCFMEEAKVGSFSVEELFSDPNCGCSSEKEVAHYGFLSEKDFVKESAEVEAVCEIAPSNSADRECREEEAEKLMLTEDSYAGKDQLERGENDFPGKQDVCDGKDKFLTERNFTESDSDSDSSITSSREFSVIGQFVGSTSDGFLSDTDFEGINELRTALRKFGGRKLETETEDLEDFDLDETDLQDLSTEKPEDFDEEDEDIMEEVRKLEESESGRDKAEELVGREEKAVDGSDNCGKSNEQTLSASDSEDPNSLETLWEHQELIEQLKMELKKVRATGLPTILEESECPKMMEDLKPWKIDEKFQHGDRLSELHKFYKSYRERMRKLDILNYQKMYAIGVLQSKDPLHSFSSAKSSSPPPIISLLSQSLWRCKRKTGESDPMMKFIRELHGDLEMVYVGQLCLSWEFLQWQYEKAFELWESEPYGLRKYNEVAGEFQQFQVLMQRFIENEPFQGPRVENYVKNRCVMRNLLQVPVIREDNSKVKRRARKVGRDNGAITGDMLLEILEESIRTIWLFIRADKRAHTTVLKCRRGTDQTELQDPADSKLLMELQTELQKKEKKLKEVLRAGNCILKRFKKHNNNQEDGTEHLYFFSQVDMKLVTRVLNMSRITTDQLVWCHSKLSKINFVNRKSRASQHSTSYLSSFFLPPVLFCSGPHLRNTNSESQTELDNHSEMVQRLTYRKRHSYATKSNQHRVVKTPGGKLIYQSTKKRASGPKCPVTGKRIQGIPHLRPAEYKRSRLSRNRRTVNRAYGGVLSGGAVRERIIRAFLVEEQKIVKKVLKIQKAKEKQATKS</sequence>
<dbReference type="Pfam" id="PF01199">
    <property type="entry name" value="Ribosomal_L34e"/>
    <property type="match status" value="1"/>
</dbReference>
<evidence type="ECO:0008006" key="8">
    <source>
        <dbReference type="Google" id="ProtNLM"/>
    </source>
</evidence>
<keyword evidence="5" id="KW-1133">Transmembrane helix</keyword>
<dbReference type="PANTHER" id="PTHR46741:SF2">
    <property type="entry name" value="RIBOSOMAL PROTEIN L34AE"/>
    <property type="match status" value="1"/>
</dbReference>
<evidence type="ECO:0000313" key="6">
    <source>
        <dbReference type="EMBL" id="KAF3444788.1"/>
    </source>
</evidence>
<feature type="compositionally biased region" description="Basic and acidic residues" evidence="4">
    <location>
        <begin position="392"/>
        <end position="419"/>
    </location>
</feature>
<dbReference type="Proteomes" id="UP000796880">
    <property type="component" value="Unassembled WGS sequence"/>
</dbReference>